<organism evidence="2 3">
    <name type="scientific">Leucobacter ruminantium</name>
    <dbReference type="NCBI Taxonomy" id="1289170"/>
    <lineage>
        <taxon>Bacteria</taxon>
        <taxon>Bacillati</taxon>
        <taxon>Actinomycetota</taxon>
        <taxon>Actinomycetes</taxon>
        <taxon>Micrococcales</taxon>
        <taxon>Microbacteriaceae</taxon>
        <taxon>Leucobacter</taxon>
    </lineage>
</organism>
<dbReference type="SUPFAM" id="SSF53067">
    <property type="entry name" value="Actin-like ATPase domain"/>
    <property type="match status" value="1"/>
</dbReference>
<sequence>MDIGGTKTEAIALDELGRVEATVTRPTVSGAEGVLSTAEAAVAELAERTGRTGFASIGVGLPGQIDRRSGEVRNAYNMGIDSLAIGPELGRRTGIPVSIDNDVTAAAIGAAHLMELGGTVAYLNLGTGVASGIIVDGAPLRGKLGMAGEIGHLPIGRLGRPCPCGQTGCLETEASGSALKAYWPAGGEHPGRTLLTAAASGDRDARRCFELLVQGAASAIRLLGLSLDPDSLVIGGGLRLLGAPLRDGIRDELARWEAESPFLAALELSRRFQLLPEGSPAAAVGAALAAG</sequence>
<evidence type="ECO:0000256" key="1">
    <source>
        <dbReference type="ARBA" id="ARBA00006479"/>
    </source>
</evidence>
<reference evidence="2" key="1">
    <citation type="submission" date="2021-03" db="EMBL/GenBank/DDBJ databases">
        <title>Leucobacter chromiisoli sp. nov., isolated from chromium-containing soil of chemical plant.</title>
        <authorList>
            <person name="Xu Z."/>
        </authorList>
    </citation>
    <scope>NUCLEOTIDE SEQUENCE</scope>
    <source>
        <strain evidence="2">A2</strain>
    </source>
</reference>
<comment type="similarity">
    <text evidence="1">Belongs to the ROK (NagC/XylR) family.</text>
</comment>
<evidence type="ECO:0000313" key="3">
    <source>
        <dbReference type="Proteomes" id="UP000664398"/>
    </source>
</evidence>
<evidence type="ECO:0000313" key="2">
    <source>
        <dbReference type="EMBL" id="MBO1805727.1"/>
    </source>
</evidence>
<name>A0A939M0D1_9MICO</name>
<dbReference type="EMBL" id="JAGDYL010000018">
    <property type="protein sequence ID" value="MBO1805727.1"/>
    <property type="molecule type" value="Genomic_DNA"/>
</dbReference>
<dbReference type="InterPro" id="IPR043129">
    <property type="entry name" value="ATPase_NBD"/>
</dbReference>
<comment type="caution">
    <text evidence="2">The sequence shown here is derived from an EMBL/GenBank/DDBJ whole genome shotgun (WGS) entry which is preliminary data.</text>
</comment>
<dbReference type="Gene3D" id="3.30.420.40">
    <property type="match status" value="2"/>
</dbReference>
<gene>
    <name evidence="2" type="ORF">J4H91_10425</name>
</gene>
<dbReference type="Pfam" id="PF00480">
    <property type="entry name" value="ROK"/>
    <property type="match status" value="1"/>
</dbReference>
<dbReference type="AlphaFoldDB" id="A0A939M0D1"/>
<protein>
    <submittedName>
        <fullName evidence="2">ROK family protein</fullName>
    </submittedName>
</protein>
<dbReference type="InterPro" id="IPR000600">
    <property type="entry name" value="ROK"/>
</dbReference>
<proteinExistence type="inferred from homology"/>
<dbReference type="PANTHER" id="PTHR18964">
    <property type="entry name" value="ROK (REPRESSOR, ORF, KINASE) FAMILY"/>
    <property type="match status" value="1"/>
</dbReference>
<accession>A0A939M0D1</accession>
<dbReference type="PANTHER" id="PTHR18964:SF149">
    <property type="entry name" value="BIFUNCTIONAL UDP-N-ACETYLGLUCOSAMINE 2-EPIMERASE_N-ACETYLMANNOSAMINE KINASE"/>
    <property type="match status" value="1"/>
</dbReference>
<keyword evidence="3" id="KW-1185">Reference proteome</keyword>
<dbReference type="Proteomes" id="UP000664398">
    <property type="component" value="Unassembled WGS sequence"/>
</dbReference>